<keyword evidence="3 7" id="KW-0418">Kinase</keyword>
<dbReference type="EC" id="2.7.6.2" evidence="5"/>
<evidence type="ECO:0000256" key="4">
    <source>
        <dbReference type="ARBA" id="ARBA00022840"/>
    </source>
</evidence>
<accession>A0A4R5KPC8</accession>
<sequence>MDASSRIVIFSGGRLGVWALRMLKPEDFLIGADAGALFLIRQGLSPDVALGDFDSVTSAEAAAIKAASKQYIDCDPVMKDWTDTEMAFQYALDRRPSEIVMCGVLGTRWDHSLANLHLLRKGVEAGVRCTIVDEHNEIAAIDGWAPWRLKRGRYPHVSLLPLSLEVTGITLEGFQYPLKDAALSLGQSLGISNVLLEPEGTITISGGLLLVIQSGDDPPPQN</sequence>
<comment type="caution">
    <text evidence="7">The sequence shown here is derived from an EMBL/GenBank/DDBJ whole genome shotgun (WGS) entry which is preliminary data.</text>
</comment>
<name>A0A4R5KPC8_9BACL</name>
<dbReference type="InterPro" id="IPR053149">
    <property type="entry name" value="TPK"/>
</dbReference>
<dbReference type="GO" id="GO:0009229">
    <property type="term" value="P:thiamine diphosphate biosynthetic process"/>
    <property type="evidence" value="ECO:0007669"/>
    <property type="project" value="InterPro"/>
</dbReference>
<evidence type="ECO:0000259" key="6">
    <source>
        <dbReference type="SMART" id="SM00983"/>
    </source>
</evidence>
<organism evidence="7 8">
    <name type="scientific">Paenibacillus piri</name>
    <dbReference type="NCBI Taxonomy" id="2547395"/>
    <lineage>
        <taxon>Bacteria</taxon>
        <taxon>Bacillati</taxon>
        <taxon>Bacillota</taxon>
        <taxon>Bacilli</taxon>
        <taxon>Bacillales</taxon>
        <taxon>Paenibacillaceae</taxon>
        <taxon>Paenibacillus</taxon>
    </lineage>
</organism>
<feature type="domain" description="Thiamin pyrophosphokinase thiamin-binding" evidence="6">
    <location>
        <begin position="152"/>
        <end position="210"/>
    </location>
</feature>
<dbReference type="SMART" id="SM00983">
    <property type="entry name" value="TPK_B1_binding"/>
    <property type="match status" value="1"/>
</dbReference>
<dbReference type="NCBIfam" id="TIGR01378">
    <property type="entry name" value="thi_PPkinase"/>
    <property type="match status" value="1"/>
</dbReference>
<dbReference type="CDD" id="cd07995">
    <property type="entry name" value="TPK"/>
    <property type="match status" value="1"/>
</dbReference>
<keyword evidence="4" id="KW-0067">ATP-binding</keyword>
<dbReference type="InterPro" id="IPR036759">
    <property type="entry name" value="TPK_catalytic_sf"/>
</dbReference>
<dbReference type="InterPro" id="IPR007373">
    <property type="entry name" value="Thiamin_PyroPKinase_B1-bd"/>
</dbReference>
<evidence type="ECO:0000313" key="7">
    <source>
        <dbReference type="EMBL" id="TDF97162.1"/>
    </source>
</evidence>
<dbReference type="PANTHER" id="PTHR41299">
    <property type="entry name" value="THIAMINE PYROPHOSPHOKINASE"/>
    <property type="match status" value="1"/>
</dbReference>
<evidence type="ECO:0000256" key="3">
    <source>
        <dbReference type="ARBA" id="ARBA00022777"/>
    </source>
</evidence>
<evidence type="ECO:0000256" key="2">
    <source>
        <dbReference type="ARBA" id="ARBA00022741"/>
    </source>
</evidence>
<reference evidence="7 8" key="1">
    <citation type="submission" date="2019-03" db="EMBL/GenBank/DDBJ databases">
        <title>This is whole genome sequence of Paenibacillus sp MS74 strain.</title>
        <authorList>
            <person name="Trinh H.N."/>
        </authorList>
    </citation>
    <scope>NUCLEOTIDE SEQUENCE [LARGE SCALE GENOMIC DNA]</scope>
    <source>
        <strain evidence="7 8">MS74</strain>
    </source>
</reference>
<dbReference type="GO" id="GO:0006772">
    <property type="term" value="P:thiamine metabolic process"/>
    <property type="evidence" value="ECO:0007669"/>
    <property type="project" value="UniProtKB-UniRule"/>
</dbReference>
<dbReference type="InterPro" id="IPR006282">
    <property type="entry name" value="Thi_PPkinase"/>
</dbReference>
<dbReference type="GO" id="GO:0004788">
    <property type="term" value="F:thiamine diphosphokinase activity"/>
    <property type="evidence" value="ECO:0007669"/>
    <property type="project" value="UniProtKB-UniRule"/>
</dbReference>
<dbReference type="GO" id="GO:0005524">
    <property type="term" value="F:ATP binding"/>
    <property type="evidence" value="ECO:0007669"/>
    <property type="project" value="UniProtKB-KW"/>
</dbReference>
<keyword evidence="8" id="KW-1185">Reference proteome</keyword>
<keyword evidence="1 7" id="KW-0808">Transferase</keyword>
<dbReference type="AlphaFoldDB" id="A0A4R5KPC8"/>
<dbReference type="Pfam" id="PF04263">
    <property type="entry name" value="TPK_catalytic"/>
    <property type="match status" value="1"/>
</dbReference>
<dbReference type="Pfam" id="PF04265">
    <property type="entry name" value="TPK_B1_binding"/>
    <property type="match status" value="1"/>
</dbReference>
<gene>
    <name evidence="7" type="ORF">E1757_15125</name>
</gene>
<dbReference type="Proteomes" id="UP000295636">
    <property type="component" value="Unassembled WGS sequence"/>
</dbReference>
<keyword evidence="2" id="KW-0547">Nucleotide-binding</keyword>
<evidence type="ECO:0000256" key="1">
    <source>
        <dbReference type="ARBA" id="ARBA00022679"/>
    </source>
</evidence>
<protein>
    <recommendedName>
        <fullName evidence="5">Thiamine diphosphokinase</fullName>
        <ecNumber evidence="5">2.7.6.2</ecNumber>
    </recommendedName>
</protein>
<dbReference type="Gene3D" id="3.40.50.10240">
    <property type="entry name" value="Thiamin pyrophosphokinase, catalytic domain"/>
    <property type="match status" value="1"/>
</dbReference>
<dbReference type="OrthoDB" id="9804377at2"/>
<dbReference type="PANTHER" id="PTHR41299:SF1">
    <property type="entry name" value="THIAMINE PYROPHOSPHOKINASE"/>
    <property type="match status" value="1"/>
</dbReference>
<dbReference type="InterPro" id="IPR036371">
    <property type="entry name" value="TPK_B1-bd_sf"/>
</dbReference>
<dbReference type="SUPFAM" id="SSF63999">
    <property type="entry name" value="Thiamin pyrophosphokinase, catalytic domain"/>
    <property type="match status" value="1"/>
</dbReference>
<dbReference type="GO" id="GO:0016301">
    <property type="term" value="F:kinase activity"/>
    <property type="evidence" value="ECO:0007669"/>
    <property type="project" value="UniProtKB-KW"/>
</dbReference>
<dbReference type="EMBL" id="SMRT01000006">
    <property type="protein sequence ID" value="TDF97162.1"/>
    <property type="molecule type" value="Genomic_DNA"/>
</dbReference>
<evidence type="ECO:0000313" key="8">
    <source>
        <dbReference type="Proteomes" id="UP000295636"/>
    </source>
</evidence>
<dbReference type="InterPro" id="IPR007371">
    <property type="entry name" value="TPK_catalytic"/>
</dbReference>
<dbReference type="GO" id="GO:0030975">
    <property type="term" value="F:thiamine binding"/>
    <property type="evidence" value="ECO:0007669"/>
    <property type="project" value="InterPro"/>
</dbReference>
<dbReference type="RefSeq" id="WP_133229461.1">
    <property type="nucleotide sequence ID" value="NZ_SMRT01000006.1"/>
</dbReference>
<proteinExistence type="predicted"/>
<evidence type="ECO:0000256" key="5">
    <source>
        <dbReference type="NCBIfam" id="TIGR01378"/>
    </source>
</evidence>
<dbReference type="SUPFAM" id="SSF63862">
    <property type="entry name" value="Thiamin pyrophosphokinase, substrate-binding domain"/>
    <property type="match status" value="1"/>
</dbReference>